<keyword evidence="1" id="KW-0812">Transmembrane</keyword>
<evidence type="ECO:0000313" key="2">
    <source>
        <dbReference type="EMBL" id="CAE0441995.1"/>
    </source>
</evidence>
<feature type="transmembrane region" description="Helical" evidence="1">
    <location>
        <begin position="121"/>
        <end position="139"/>
    </location>
</feature>
<reference evidence="2" key="1">
    <citation type="submission" date="2021-01" db="EMBL/GenBank/DDBJ databases">
        <authorList>
            <person name="Corre E."/>
            <person name="Pelletier E."/>
            <person name="Niang G."/>
            <person name="Scheremetjew M."/>
            <person name="Finn R."/>
            <person name="Kale V."/>
            <person name="Holt S."/>
            <person name="Cochrane G."/>
            <person name="Meng A."/>
            <person name="Brown T."/>
            <person name="Cohen L."/>
        </authorList>
    </citation>
    <scope>NUCLEOTIDE SEQUENCE</scope>
    <source>
        <strain evidence="2">GSBS06</strain>
    </source>
</reference>
<sequence length="342" mass="38727">MCDESVKCGMVGGVCEVVNGTTDTICVCTDKSWSQSTEFLFYLDEAALVNTLRCDANDAVIKFLYSLGLLCSLVALILTVVVLRYKGGDGAVIIRRFRLIILSNLSHIIASSIRINDIDRLYGQDLLFTTFYMIGFLCARLGADQSWISFIDYIVKSFPFLETVQLNSHRLRVAQQIRRFSAFCAISNAIVGITLPFFKFQSNVALRLVYYDLAVNFLVLALVQFFAAAYLFRYLENDINIMIRDQKEKVMLDQDIKIKLRRLLPKFTMYKLSLAFGGVGTMTFSLVLFFNNDSFAIMKYMLPVGIIAAPLSQMLVVRKQIRYAANKSKKFAKVVSMEELLS</sequence>
<keyword evidence="1" id="KW-0472">Membrane</keyword>
<feature type="transmembrane region" description="Helical" evidence="1">
    <location>
        <begin position="210"/>
        <end position="232"/>
    </location>
</feature>
<dbReference type="AlphaFoldDB" id="A0A7S3UZ76"/>
<feature type="transmembrane region" description="Helical" evidence="1">
    <location>
        <begin position="63"/>
        <end position="85"/>
    </location>
</feature>
<feature type="transmembrane region" description="Helical" evidence="1">
    <location>
        <begin position="296"/>
        <end position="317"/>
    </location>
</feature>
<accession>A0A7S3UZ76</accession>
<evidence type="ECO:0000256" key="1">
    <source>
        <dbReference type="SAM" id="Phobius"/>
    </source>
</evidence>
<keyword evidence="1" id="KW-1133">Transmembrane helix</keyword>
<proteinExistence type="predicted"/>
<gene>
    <name evidence="2" type="ORF">ASTO00021_LOCUS12112</name>
</gene>
<organism evidence="2">
    <name type="scientific">Aplanochytrium stocchinoi</name>
    <dbReference type="NCBI Taxonomy" id="215587"/>
    <lineage>
        <taxon>Eukaryota</taxon>
        <taxon>Sar</taxon>
        <taxon>Stramenopiles</taxon>
        <taxon>Bigyra</taxon>
        <taxon>Labyrinthulomycetes</taxon>
        <taxon>Thraustochytrida</taxon>
        <taxon>Thraustochytriidae</taxon>
        <taxon>Aplanochytrium</taxon>
    </lineage>
</organism>
<dbReference type="EMBL" id="HBIN01015962">
    <property type="protein sequence ID" value="CAE0441995.1"/>
    <property type="molecule type" value="Transcribed_RNA"/>
</dbReference>
<feature type="transmembrane region" description="Helical" evidence="1">
    <location>
        <begin position="269"/>
        <end position="290"/>
    </location>
</feature>
<name>A0A7S3UZ76_9STRA</name>
<feature type="transmembrane region" description="Helical" evidence="1">
    <location>
        <begin position="180"/>
        <end position="198"/>
    </location>
</feature>
<protein>
    <submittedName>
        <fullName evidence="2">Uncharacterized protein</fullName>
    </submittedName>
</protein>